<reference evidence="3 4" key="1">
    <citation type="submission" date="2016-10" db="EMBL/GenBank/DDBJ databases">
        <authorList>
            <person name="de Groot N.N."/>
        </authorList>
    </citation>
    <scope>NUCLEOTIDE SEQUENCE [LARGE SCALE GENOMIC DNA]</scope>
    <source>
        <strain evidence="3 4">DSM 19803</strain>
    </source>
</reference>
<evidence type="ECO:0000256" key="2">
    <source>
        <dbReference type="SAM" id="SignalP"/>
    </source>
</evidence>
<evidence type="ECO:0000256" key="1">
    <source>
        <dbReference type="PROSITE-ProRule" id="PRU00339"/>
    </source>
</evidence>
<dbReference type="Proteomes" id="UP000199296">
    <property type="component" value="Unassembled WGS sequence"/>
</dbReference>
<gene>
    <name evidence="3" type="ORF">SAMN04488027_1024</name>
</gene>
<dbReference type="EMBL" id="FNCW01000002">
    <property type="protein sequence ID" value="SDG45387.1"/>
    <property type="molecule type" value="Genomic_DNA"/>
</dbReference>
<keyword evidence="4" id="KW-1185">Reference proteome</keyword>
<dbReference type="InterPro" id="IPR019734">
    <property type="entry name" value="TPR_rpt"/>
</dbReference>
<feature type="repeat" description="TPR" evidence="1">
    <location>
        <begin position="330"/>
        <end position="363"/>
    </location>
</feature>
<organism evidence="3 4">
    <name type="scientific">Psychroflexus sediminis</name>
    <dbReference type="NCBI Taxonomy" id="470826"/>
    <lineage>
        <taxon>Bacteria</taxon>
        <taxon>Pseudomonadati</taxon>
        <taxon>Bacteroidota</taxon>
        <taxon>Flavobacteriia</taxon>
        <taxon>Flavobacteriales</taxon>
        <taxon>Flavobacteriaceae</taxon>
        <taxon>Psychroflexus</taxon>
    </lineage>
</organism>
<dbReference type="STRING" id="470826.SAMN04488027_1024"/>
<protein>
    <submittedName>
        <fullName evidence="3">Tetratricopeptide repeat-containing protein</fullName>
    </submittedName>
</protein>
<dbReference type="AlphaFoldDB" id="A0A1G7UD44"/>
<accession>A0A1G7UD44</accession>
<dbReference type="SUPFAM" id="SSF48452">
    <property type="entry name" value="TPR-like"/>
    <property type="match status" value="2"/>
</dbReference>
<feature type="signal peptide" evidence="2">
    <location>
        <begin position="1"/>
        <end position="21"/>
    </location>
</feature>
<dbReference type="Gene3D" id="1.25.40.10">
    <property type="entry name" value="Tetratricopeptide repeat domain"/>
    <property type="match status" value="1"/>
</dbReference>
<sequence>MKFKIAFTLLGLVFAFNAASAQDCRVTLSLFNESAKVENFSDAYPKYKELLENCSDYNILIYQRGEKMLEEMIEVAETEERKQELIQEYIDNQTMRLEKFPGETKAGDVFADIAMIKYKYEVGTLEERLEAFEKIVEVDKENFSSPVAIYAYFRIANDLNDAGERDIQFLFDKYDQVIALIETQENDKALEAKPLIEKQEAQEELTSRESRILKNSEIYLRNYTKIKESVNSLLGSKADCDNLIPLYKKNFDENKDNVQWLKNANERLSAKDCTQDPLFFKVSEALHQKEPSASSAYSLGQLAEAEGDRAKALEYYNEAAELETSEIRKARIYYRIANNYKDRGSYSQARNYYRKALQSKPSMGVAYLKIADMYAKSANDCGNTVFEKRAVYWLAADYAARAGRVDPSISSNANETAESYRARAPQKSDIFQEEAAGKKISFSNCWIRESVVVPNI</sequence>
<proteinExistence type="predicted"/>
<name>A0A1G7UD44_9FLAO</name>
<evidence type="ECO:0000313" key="4">
    <source>
        <dbReference type="Proteomes" id="UP000199296"/>
    </source>
</evidence>
<dbReference type="PROSITE" id="PS50005">
    <property type="entry name" value="TPR"/>
    <property type="match status" value="2"/>
</dbReference>
<dbReference type="PROSITE" id="PS50293">
    <property type="entry name" value="TPR_REGION"/>
    <property type="match status" value="1"/>
</dbReference>
<evidence type="ECO:0000313" key="3">
    <source>
        <dbReference type="EMBL" id="SDG45387.1"/>
    </source>
</evidence>
<dbReference type="Pfam" id="PF13181">
    <property type="entry name" value="TPR_8"/>
    <property type="match status" value="2"/>
</dbReference>
<dbReference type="OrthoDB" id="1522899at2"/>
<feature type="repeat" description="TPR" evidence="1">
    <location>
        <begin position="293"/>
        <end position="326"/>
    </location>
</feature>
<keyword evidence="2" id="KW-0732">Signal</keyword>
<keyword evidence="1" id="KW-0802">TPR repeat</keyword>
<dbReference type="SMART" id="SM00028">
    <property type="entry name" value="TPR"/>
    <property type="match status" value="2"/>
</dbReference>
<dbReference type="RefSeq" id="WP_093364735.1">
    <property type="nucleotide sequence ID" value="NZ_FNCW01000002.1"/>
</dbReference>
<dbReference type="InterPro" id="IPR011990">
    <property type="entry name" value="TPR-like_helical_dom_sf"/>
</dbReference>
<feature type="chain" id="PRO_5011568938" evidence="2">
    <location>
        <begin position="22"/>
        <end position="456"/>
    </location>
</feature>